<feature type="binding site" evidence="25">
    <location>
        <position position="302"/>
    </location>
    <ligand>
        <name>Mg(2+)</name>
        <dbReference type="ChEBI" id="CHEBI:18420"/>
        <label>1</label>
    </ligand>
</feature>
<dbReference type="InterPro" id="IPR011761">
    <property type="entry name" value="ATP-grasp"/>
</dbReference>
<dbReference type="PROSITE" id="PS50975">
    <property type="entry name" value="ATP_GRASP"/>
    <property type="match status" value="1"/>
</dbReference>
<feature type="binding site" evidence="24">
    <location>
        <begin position="222"/>
        <end position="229"/>
    </location>
    <ligand>
        <name>ATP</name>
        <dbReference type="ChEBI" id="CHEBI:30616"/>
    </ligand>
</feature>
<keyword evidence="15 25" id="KW-0464">Manganese</keyword>
<dbReference type="Gene3D" id="3.30.470.20">
    <property type="entry name" value="ATP-grasp fold, B domain"/>
    <property type="match status" value="1"/>
</dbReference>
<dbReference type="NCBIfam" id="NF002526">
    <property type="entry name" value="PRK01966.1-2"/>
    <property type="match status" value="1"/>
</dbReference>
<comment type="subcellular location">
    <subcellularLocation>
        <location evidence="3 22">Cytoplasm</location>
    </subcellularLocation>
</comment>
<evidence type="ECO:0000256" key="13">
    <source>
        <dbReference type="ARBA" id="ARBA00022960"/>
    </source>
</evidence>
<dbReference type="PANTHER" id="PTHR23132">
    <property type="entry name" value="D-ALANINE--D-ALANINE LIGASE"/>
    <property type="match status" value="1"/>
</dbReference>
<evidence type="ECO:0000259" key="27">
    <source>
        <dbReference type="PROSITE" id="PS50975"/>
    </source>
</evidence>
<gene>
    <name evidence="22" type="primary">ddl</name>
    <name evidence="28" type="ORF">SAMN02745218_01686</name>
</gene>
<evidence type="ECO:0000256" key="24">
    <source>
        <dbReference type="PIRSR" id="PIRSR039102-2"/>
    </source>
</evidence>
<keyword evidence="8 22" id="KW-0436">Ligase</keyword>
<dbReference type="InterPro" id="IPR016185">
    <property type="entry name" value="PreATP-grasp_dom_sf"/>
</dbReference>
<dbReference type="InterPro" id="IPR011095">
    <property type="entry name" value="Dala_Dala_lig_C"/>
</dbReference>
<feature type="active site" evidence="23">
    <location>
        <position position="192"/>
    </location>
</feature>
<dbReference type="PROSITE" id="PS00843">
    <property type="entry name" value="DALA_DALA_LIGASE_1"/>
    <property type="match status" value="1"/>
</dbReference>
<dbReference type="InterPro" id="IPR011127">
    <property type="entry name" value="Dala_Dala_lig_N"/>
</dbReference>
<dbReference type="GO" id="GO:0008716">
    <property type="term" value="F:D-alanine-D-alanine ligase activity"/>
    <property type="evidence" value="ECO:0007669"/>
    <property type="project" value="UniProtKB-UniRule"/>
</dbReference>
<dbReference type="Pfam" id="PF01820">
    <property type="entry name" value="Dala_Dala_lig_N"/>
    <property type="match status" value="1"/>
</dbReference>
<dbReference type="PROSITE" id="PS00844">
    <property type="entry name" value="DALA_DALA_LIGASE_2"/>
    <property type="match status" value="1"/>
</dbReference>
<keyword evidence="14 22" id="KW-0573">Peptidoglycan synthesis</keyword>
<dbReference type="PIRSF" id="PIRSF039102">
    <property type="entry name" value="Ddl/VanB"/>
    <property type="match status" value="1"/>
</dbReference>
<keyword evidence="11 26" id="KW-0067">ATP-binding</keyword>
<dbReference type="GO" id="GO:0008360">
    <property type="term" value="P:regulation of cell shape"/>
    <property type="evidence" value="ECO:0007669"/>
    <property type="project" value="UniProtKB-KW"/>
</dbReference>
<dbReference type="GO" id="GO:0005524">
    <property type="term" value="F:ATP binding"/>
    <property type="evidence" value="ECO:0007669"/>
    <property type="project" value="UniProtKB-UniRule"/>
</dbReference>
<dbReference type="NCBIfam" id="NF002378">
    <property type="entry name" value="PRK01372.1"/>
    <property type="match status" value="1"/>
</dbReference>
<dbReference type="InterPro" id="IPR005905">
    <property type="entry name" value="D_ala_D_ala"/>
</dbReference>
<evidence type="ECO:0000313" key="28">
    <source>
        <dbReference type="EMBL" id="SHF20953.1"/>
    </source>
</evidence>
<dbReference type="SUPFAM" id="SSF52440">
    <property type="entry name" value="PreATP-grasp domain"/>
    <property type="match status" value="1"/>
</dbReference>
<evidence type="ECO:0000256" key="25">
    <source>
        <dbReference type="PIRSR" id="PIRSR039102-3"/>
    </source>
</evidence>
<evidence type="ECO:0000256" key="26">
    <source>
        <dbReference type="PROSITE-ProRule" id="PRU00409"/>
    </source>
</evidence>
<dbReference type="InterPro" id="IPR013815">
    <property type="entry name" value="ATP_grasp_subdomain_1"/>
</dbReference>
<comment type="cofactor">
    <cofactor evidence="25">
        <name>Mg(2+)</name>
        <dbReference type="ChEBI" id="CHEBI:18420"/>
    </cofactor>
    <cofactor evidence="25">
        <name>Mn(2+)</name>
        <dbReference type="ChEBI" id="CHEBI:29035"/>
    </cofactor>
    <text evidence="25">Binds 2 magnesium or manganese ions per subunit.</text>
</comment>
<evidence type="ECO:0000256" key="22">
    <source>
        <dbReference type="HAMAP-Rule" id="MF_00047"/>
    </source>
</evidence>
<comment type="catalytic activity">
    <reaction evidence="17 22">
        <text>2 D-alanine + ATP = D-alanyl-D-alanine + ADP + phosphate + H(+)</text>
        <dbReference type="Rhea" id="RHEA:11224"/>
        <dbReference type="ChEBI" id="CHEBI:15378"/>
        <dbReference type="ChEBI" id="CHEBI:30616"/>
        <dbReference type="ChEBI" id="CHEBI:43474"/>
        <dbReference type="ChEBI" id="CHEBI:57416"/>
        <dbReference type="ChEBI" id="CHEBI:57822"/>
        <dbReference type="ChEBI" id="CHEBI:456216"/>
        <dbReference type="EC" id="6.3.2.4"/>
    </reaction>
</comment>
<dbReference type="Proteomes" id="UP000184196">
    <property type="component" value="Unassembled WGS sequence"/>
</dbReference>
<keyword evidence="16 22" id="KW-0961">Cell wall biogenesis/degradation</keyword>
<protein>
    <recommendedName>
        <fullName evidence="19 22">D-alanine--D-alanine ligase</fullName>
        <ecNumber evidence="6 22">6.3.2.4</ecNumber>
    </recommendedName>
    <alternativeName>
        <fullName evidence="21 22">D-Ala-D-Ala ligase</fullName>
    </alternativeName>
    <alternativeName>
        <fullName evidence="20 22">D-alanylalanine synthetase</fullName>
    </alternativeName>
</protein>
<evidence type="ECO:0000256" key="10">
    <source>
        <dbReference type="ARBA" id="ARBA00022741"/>
    </source>
</evidence>
<evidence type="ECO:0000256" key="16">
    <source>
        <dbReference type="ARBA" id="ARBA00023316"/>
    </source>
</evidence>
<feature type="binding site" evidence="25">
    <location>
        <position position="316"/>
    </location>
    <ligand>
        <name>Mg(2+)</name>
        <dbReference type="ChEBI" id="CHEBI:18420"/>
        <label>1</label>
    </ligand>
</feature>
<dbReference type="InterPro" id="IPR000291">
    <property type="entry name" value="D-Ala_lig_Van_CS"/>
</dbReference>
<dbReference type="HAMAP" id="MF_00047">
    <property type="entry name" value="Dala_Dala_lig"/>
    <property type="match status" value="1"/>
</dbReference>
<dbReference type="RefSeq" id="WP_027356965.1">
    <property type="nucleotide sequence ID" value="NZ_FQUW01000018.1"/>
</dbReference>
<dbReference type="GO" id="GO:0009252">
    <property type="term" value="P:peptidoglycan biosynthetic process"/>
    <property type="evidence" value="ECO:0007669"/>
    <property type="project" value="UniProtKB-UniRule"/>
</dbReference>
<organism evidence="28 29">
    <name type="scientific">Desulfofundulus australicus DSM 11792</name>
    <dbReference type="NCBI Taxonomy" id="1121425"/>
    <lineage>
        <taxon>Bacteria</taxon>
        <taxon>Bacillati</taxon>
        <taxon>Bacillota</taxon>
        <taxon>Clostridia</taxon>
        <taxon>Eubacteriales</taxon>
        <taxon>Peptococcaceae</taxon>
        <taxon>Desulfofundulus</taxon>
    </lineage>
</organism>
<feature type="binding site" evidence="24">
    <location>
        <position position="140"/>
    </location>
    <ligand>
        <name>ATP</name>
        <dbReference type="ChEBI" id="CHEBI:30616"/>
    </ligand>
</feature>
<dbReference type="PANTHER" id="PTHR23132:SF25">
    <property type="entry name" value="D-ALANINE--D-ALANINE LIGASE A"/>
    <property type="match status" value="1"/>
</dbReference>
<dbReference type="Gene3D" id="3.30.1490.20">
    <property type="entry name" value="ATP-grasp fold, A domain"/>
    <property type="match status" value="1"/>
</dbReference>
<dbReference type="AlphaFoldDB" id="A0A1M4ZSA4"/>
<comment type="cofactor">
    <cofactor evidence="1">
        <name>Mn(2+)</name>
        <dbReference type="ChEBI" id="CHEBI:29035"/>
    </cofactor>
</comment>
<keyword evidence="10 24" id="KW-0547">Nucleotide-binding</keyword>
<evidence type="ECO:0000256" key="8">
    <source>
        <dbReference type="ARBA" id="ARBA00022598"/>
    </source>
</evidence>
<evidence type="ECO:0000256" key="14">
    <source>
        <dbReference type="ARBA" id="ARBA00022984"/>
    </source>
</evidence>
<name>A0A1M4ZSA4_9FIRM</name>
<dbReference type="NCBIfam" id="NF002528">
    <property type="entry name" value="PRK01966.1-4"/>
    <property type="match status" value="1"/>
</dbReference>
<evidence type="ECO:0000256" key="20">
    <source>
        <dbReference type="ARBA" id="ARBA00076288"/>
    </source>
</evidence>
<evidence type="ECO:0000313" key="29">
    <source>
        <dbReference type="Proteomes" id="UP000184196"/>
    </source>
</evidence>
<evidence type="ECO:0000256" key="19">
    <source>
        <dbReference type="ARBA" id="ARBA00068427"/>
    </source>
</evidence>
<feature type="active site" evidence="23">
    <location>
        <position position="16"/>
    </location>
</feature>
<dbReference type="EMBL" id="FQUW01000018">
    <property type="protein sequence ID" value="SHF20953.1"/>
    <property type="molecule type" value="Genomic_DNA"/>
</dbReference>
<dbReference type="FunFam" id="3.30.1490.20:FF:000007">
    <property type="entry name" value="D-alanine--D-alanine ligase"/>
    <property type="match status" value="1"/>
</dbReference>
<dbReference type="Gene3D" id="3.40.50.20">
    <property type="match status" value="1"/>
</dbReference>
<evidence type="ECO:0000256" key="5">
    <source>
        <dbReference type="ARBA" id="ARBA00010871"/>
    </source>
</evidence>
<comment type="similarity">
    <text evidence="5 22">Belongs to the D-alanine--D-alanine ligase family.</text>
</comment>
<comment type="pathway">
    <text evidence="4 22">Cell wall biogenesis; peptidoglycan biosynthesis.</text>
</comment>
<dbReference type="Pfam" id="PF07478">
    <property type="entry name" value="Dala_Dala_lig_C"/>
    <property type="match status" value="1"/>
</dbReference>
<dbReference type="GO" id="GO:0005829">
    <property type="term" value="C:cytosol"/>
    <property type="evidence" value="ECO:0007669"/>
    <property type="project" value="TreeGrafter"/>
</dbReference>
<evidence type="ECO:0000256" key="18">
    <source>
        <dbReference type="ARBA" id="ARBA00060592"/>
    </source>
</evidence>
<sequence length="372" mass="41157">MAKKRVAVIFGGRSGEHRVSLNSAASVIGALDKERYEVIPVVITPEGKWFAGVEPAHLLAGEDPEQLGQRVALPADPTYGGLAPVEEGCLKVEQLRPVDVVIPVLHGTFGEDGTVQGLLELANIPYVGAGVMASAAGMDKIMMKTVFARHGLPQVRYCHFLRRDWEREPEAVLDRVEQLGYPVFVKPANLGSSVGISRAKNRDELRRAVELAASYDRKIIAEEALDVREVEVSVLGNDDPMASLPGEIVPLNEFYDYEAKYVEGKSRLVIPARLPAETMLELQRLAIRAFKALDCAGLARVDFFLRRDNGAVLVNEINTIPGFTRTSMYPKLWEATGIPYQDLLDRLIELALERHRDKNRSRTTYDPQETAG</sequence>
<dbReference type="SUPFAM" id="SSF56059">
    <property type="entry name" value="Glutathione synthetase ATP-binding domain-like"/>
    <property type="match status" value="1"/>
</dbReference>
<dbReference type="OrthoDB" id="9813261at2"/>
<evidence type="ECO:0000256" key="6">
    <source>
        <dbReference type="ARBA" id="ARBA00012216"/>
    </source>
</evidence>
<evidence type="ECO:0000256" key="23">
    <source>
        <dbReference type="PIRSR" id="PIRSR039102-1"/>
    </source>
</evidence>
<keyword evidence="9 25" id="KW-0479">Metal-binding</keyword>
<feature type="binding site" evidence="24">
    <location>
        <begin position="192"/>
        <end position="193"/>
    </location>
    <ligand>
        <name>ATP</name>
        <dbReference type="ChEBI" id="CHEBI:30616"/>
    </ligand>
</feature>
<feature type="domain" description="ATP-grasp" evidence="27">
    <location>
        <begin position="144"/>
        <end position="349"/>
    </location>
</feature>
<evidence type="ECO:0000256" key="7">
    <source>
        <dbReference type="ARBA" id="ARBA00022490"/>
    </source>
</evidence>
<keyword evidence="13 22" id="KW-0133">Cell shape</keyword>
<dbReference type="GO" id="GO:0071555">
    <property type="term" value="P:cell wall organization"/>
    <property type="evidence" value="ECO:0007669"/>
    <property type="project" value="UniProtKB-KW"/>
</dbReference>
<evidence type="ECO:0000256" key="4">
    <source>
        <dbReference type="ARBA" id="ARBA00004752"/>
    </source>
</evidence>
<feature type="binding site" evidence="24">
    <location>
        <begin position="184"/>
        <end position="186"/>
    </location>
    <ligand>
        <name>ATP</name>
        <dbReference type="ChEBI" id="CHEBI:30616"/>
    </ligand>
</feature>
<evidence type="ECO:0000256" key="12">
    <source>
        <dbReference type="ARBA" id="ARBA00022842"/>
    </source>
</evidence>
<dbReference type="UniPathway" id="UPA00219"/>
<comment type="function">
    <text evidence="2 22">Cell wall formation.</text>
</comment>
<evidence type="ECO:0000256" key="9">
    <source>
        <dbReference type="ARBA" id="ARBA00022723"/>
    </source>
</evidence>
<evidence type="ECO:0000256" key="2">
    <source>
        <dbReference type="ARBA" id="ARBA00003921"/>
    </source>
</evidence>
<comment type="pathway">
    <text evidence="18">Glycan biosynthesis.</text>
</comment>
<proteinExistence type="inferred from homology"/>
<keyword evidence="7 22" id="KW-0963">Cytoplasm</keyword>
<feature type="binding site" evidence="25">
    <location>
        <position position="318"/>
    </location>
    <ligand>
        <name>Mg(2+)</name>
        <dbReference type="ChEBI" id="CHEBI:18420"/>
        <label>2</label>
    </ligand>
</feature>
<keyword evidence="12 25" id="KW-0460">Magnesium</keyword>
<evidence type="ECO:0000256" key="3">
    <source>
        <dbReference type="ARBA" id="ARBA00004496"/>
    </source>
</evidence>
<evidence type="ECO:0000256" key="11">
    <source>
        <dbReference type="ARBA" id="ARBA00022840"/>
    </source>
</evidence>
<dbReference type="EC" id="6.3.2.4" evidence="6 22"/>
<feature type="binding site" evidence="24">
    <location>
        <begin position="315"/>
        <end position="316"/>
    </location>
    <ligand>
        <name>ATP</name>
        <dbReference type="ChEBI" id="CHEBI:30616"/>
    </ligand>
</feature>
<accession>A0A1M4ZSA4</accession>
<evidence type="ECO:0000256" key="1">
    <source>
        <dbReference type="ARBA" id="ARBA00001936"/>
    </source>
</evidence>
<evidence type="ECO:0000256" key="21">
    <source>
        <dbReference type="ARBA" id="ARBA00077154"/>
    </source>
</evidence>
<reference evidence="29" key="1">
    <citation type="submission" date="2016-11" db="EMBL/GenBank/DDBJ databases">
        <authorList>
            <person name="Varghese N."/>
            <person name="Submissions S."/>
        </authorList>
    </citation>
    <scope>NUCLEOTIDE SEQUENCE [LARGE SCALE GENOMIC DNA]</scope>
    <source>
        <strain evidence="29">DSM 11792</strain>
    </source>
</reference>
<feature type="active site" evidence="23">
    <location>
        <position position="327"/>
    </location>
</feature>
<dbReference type="FunFam" id="3.30.470.20:FF:000008">
    <property type="entry name" value="D-alanine--D-alanine ligase"/>
    <property type="match status" value="1"/>
</dbReference>
<dbReference type="GO" id="GO:0046872">
    <property type="term" value="F:metal ion binding"/>
    <property type="evidence" value="ECO:0007669"/>
    <property type="project" value="UniProtKB-KW"/>
</dbReference>
<keyword evidence="29" id="KW-1185">Reference proteome</keyword>
<evidence type="ECO:0000256" key="17">
    <source>
        <dbReference type="ARBA" id="ARBA00047614"/>
    </source>
</evidence>
<dbReference type="NCBIfam" id="TIGR01205">
    <property type="entry name" value="D_ala_D_alaTIGR"/>
    <property type="match status" value="1"/>
</dbReference>
<feature type="binding site" evidence="25">
    <location>
        <position position="316"/>
    </location>
    <ligand>
        <name>Mg(2+)</name>
        <dbReference type="ChEBI" id="CHEBI:18420"/>
        <label>2</label>
    </ligand>
</feature>
<evidence type="ECO:0000256" key="15">
    <source>
        <dbReference type="ARBA" id="ARBA00023211"/>
    </source>
</evidence>